<dbReference type="Pfam" id="PF25917">
    <property type="entry name" value="BSH_RND"/>
    <property type="match status" value="1"/>
</dbReference>
<evidence type="ECO:0000313" key="7">
    <source>
        <dbReference type="EMBL" id="MUM78482.1"/>
    </source>
</evidence>
<feature type="coiled-coil region" evidence="3">
    <location>
        <begin position="140"/>
        <end position="216"/>
    </location>
</feature>
<dbReference type="SUPFAM" id="SSF111369">
    <property type="entry name" value="HlyD-like secretion proteins"/>
    <property type="match status" value="2"/>
</dbReference>
<feature type="transmembrane region" description="Helical" evidence="4">
    <location>
        <begin position="50"/>
        <end position="70"/>
    </location>
</feature>
<protein>
    <submittedName>
        <fullName evidence="7">HlyD family efflux transporter periplasmic adaptor subunit</fullName>
    </submittedName>
</protein>
<dbReference type="PANTHER" id="PTHR32347:SF23">
    <property type="entry name" value="BLL5650 PROTEIN"/>
    <property type="match status" value="1"/>
</dbReference>
<organism evidence="7 8">
    <name type="scientific">Pseudodesulfovibrio alkaliphilus</name>
    <dbReference type="NCBI Taxonomy" id="2661613"/>
    <lineage>
        <taxon>Bacteria</taxon>
        <taxon>Pseudomonadati</taxon>
        <taxon>Thermodesulfobacteriota</taxon>
        <taxon>Desulfovibrionia</taxon>
        <taxon>Desulfovibrionales</taxon>
        <taxon>Desulfovibrionaceae</taxon>
    </lineage>
</organism>
<sequence>MPDAGERKSAWHRWTALLQDLEVMMKVKAYAGTTLSWVASRWQALRQRRLVLLAAGVAILLFLAVGFRMAGSGAYEVKVLETGRVTRGNLERVLTATGIIKPEEGAEVKTGTRVTGVIETLHVKLGDEVVKGQTVAVMDKREQEAECRKLESELGALQMELALLNETQPLKMQEAVAGVSKARAEVEHAEVTYNRIEELAKTKSVAQAELDRESKDRITARQNKVVQETTRKKLATSYGLERARLEHSINVAAAELESALIRLSYATIVSPIDGVVSGITAQEGETVVAGLQVADLISVLDVSRLELRVYVDENDIGEVKLGDTVRFRVGAYPDRWFSGQVALIHPGPEIRNNIVYYRALVRLTPDTARALRPEMTAHCEMVVGEKKNALLVPNAAFKWVGPRRILLVTDSQGQPRPREAVTGLVGRTNTEVLEGLEEGEVVVTRAELPDILPRAWEPAP</sequence>
<dbReference type="Gene3D" id="2.40.30.170">
    <property type="match status" value="1"/>
</dbReference>
<feature type="domain" description="CusB-like beta-barrel" evidence="6">
    <location>
        <begin position="308"/>
        <end position="380"/>
    </location>
</feature>
<keyword evidence="4" id="KW-0472">Membrane</keyword>
<evidence type="ECO:0000256" key="1">
    <source>
        <dbReference type="ARBA" id="ARBA00004196"/>
    </source>
</evidence>
<evidence type="ECO:0000256" key="4">
    <source>
        <dbReference type="SAM" id="Phobius"/>
    </source>
</evidence>
<dbReference type="PANTHER" id="PTHR32347">
    <property type="entry name" value="EFFLUX SYSTEM COMPONENT YKNX-RELATED"/>
    <property type="match status" value="1"/>
</dbReference>
<comment type="subcellular location">
    <subcellularLocation>
        <location evidence="1">Cell envelope</location>
    </subcellularLocation>
</comment>
<evidence type="ECO:0000256" key="3">
    <source>
        <dbReference type="SAM" id="Coils"/>
    </source>
</evidence>
<keyword evidence="8" id="KW-1185">Reference proteome</keyword>
<evidence type="ECO:0000313" key="8">
    <source>
        <dbReference type="Proteomes" id="UP000461162"/>
    </source>
</evidence>
<dbReference type="InterPro" id="IPR058792">
    <property type="entry name" value="Beta-barrel_RND_2"/>
</dbReference>
<dbReference type="Gene3D" id="2.40.420.20">
    <property type="match status" value="1"/>
</dbReference>
<name>A0A7K1KRD6_9BACT</name>
<evidence type="ECO:0000259" key="5">
    <source>
        <dbReference type="Pfam" id="PF25917"/>
    </source>
</evidence>
<keyword evidence="4" id="KW-1133">Transmembrane helix</keyword>
<dbReference type="InterPro" id="IPR058625">
    <property type="entry name" value="MdtA-like_BSH"/>
</dbReference>
<keyword evidence="2 3" id="KW-0175">Coiled coil</keyword>
<evidence type="ECO:0000259" key="6">
    <source>
        <dbReference type="Pfam" id="PF25954"/>
    </source>
</evidence>
<keyword evidence="4" id="KW-0812">Transmembrane</keyword>
<proteinExistence type="predicted"/>
<gene>
    <name evidence="7" type="ORF">GKC30_12635</name>
</gene>
<dbReference type="Proteomes" id="UP000461162">
    <property type="component" value="Unassembled WGS sequence"/>
</dbReference>
<dbReference type="GO" id="GO:0030313">
    <property type="term" value="C:cell envelope"/>
    <property type="evidence" value="ECO:0007669"/>
    <property type="project" value="UniProtKB-SubCell"/>
</dbReference>
<evidence type="ECO:0000256" key="2">
    <source>
        <dbReference type="ARBA" id="ARBA00023054"/>
    </source>
</evidence>
<dbReference type="InterPro" id="IPR050465">
    <property type="entry name" value="UPF0194_transport"/>
</dbReference>
<accession>A0A7K1KRD6</accession>
<dbReference type="AlphaFoldDB" id="A0A7K1KRD6"/>
<comment type="caution">
    <text evidence="7">The sequence shown here is derived from an EMBL/GenBank/DDBJ whole genome shotgun (WGS) entry which is preliminary data.</text>
</comment>
<dbReference type="EMBL" id="WODC01000009">
    <property type="protein sequence ID" value="MUM78482.1"/>
    <property type="molecule type" value="Genomic_DNA"/>
</dbReference>
<dbReference type="Pfam" id="PF25954">
    <property type="entry name" value="Beta-barrel_RND_2"/>
    <property type="match status" value="1"/>
</dbReference>
<feature type="domain" description="Multidrug resistance protein MdtA-like barrel-sandwich hybrid" evidence="5">
    <location>
        <begin position="108"/>
        <end position="292"/>
    </location>
</feature>
<dbReference type="Gene3D" id="2.40.50.100">
    <property type="match status" value="2"/>
</dbReference>
<reference evidence="7 8" key="1">
    <citation type="submission" date="2019-11" db="EMBL/GenBank/DDBJ databases">
        <title>Pseudodesulfovibrio alkaliphilus, sp. nov., an alkaliphilic sulfate-reducing bacteria from mud volcano of Taman peninsula, Russia.</title>
        <authorList>
            <person name="Frolova A."/>
            <person name="Merkel A.Y."/>
            <person name="Slobodkin A.I."/>
        </authorList>
    </citation>
    <scope>NUCLEOTIDE SEQUENCE [LARGE SCALE GENOMIC DNA]</scope>
    <source>
        <strain evidence="7 8">F-1</strain>
    </source>
</reference>